<dbReference type="PANTHER" id="PTHR33736">
    <property type="entry name" value="F-BOX PROTEIN-RELATED"/>
    <property type="match status" value="1"/>
</dbReference>
<evidence type="ECO:0000313" key="3">
    <source>
        <dbReference type="Proteomes" id="UP001408789"/>
    </source>
</evidence>
<sequence>MGIAGIHEDILKTHILTRLDGQTLAAAGCASSHLQSLCSDDKLWSHLCSATWPSTQHPLVAQSISNFTSGHRSFFSDAFATPSHGPTATATSSPPTSQIISAVDLRYGDQLVFSKVEFTETTPADDWFQTSPFRIDLLEYKELVQSELIVPGDDQVMQSNLEKHVTLSWIMIDPTRNRAVNVSSLKPVSVQRNWLTDEIELTFAVVTGDVNCNIEVTCGVKGRSLGFYVNGVSLTVQDIDGKCMNGKDSMVILQGLMVARRRWCGGGGGEGRREKYGEYVQRREERKAQMERRERRLDLVRVCCVVTFLMAFWSCNSHQKNPAVEVVKAIPSGFGSTSNVPKGDDTNKKEHVVLGSIPKQKIWQQKVTIGDSVNGASAGEYVGLNIAGSKAIVAAKLSNDMLASVDNFCTSMCLRVKNIHNMNNLHQLVSNEGFEDVAFRYLGGLWDEINDSENESDEVSDNESAANIEIEDANNANPPLNEPIKEEINKEDPCYMKDYLNNFEVGKSYSVSLSVPPGFERINKKCCNEEHDLDLDGDNAMSEVKKVNASYQGSSNAVNREDKGQNGDSVLNSVGLDSHSVEVDLDTMNNSAFENGLRDTVDKSHKDGEDIILIRLKDISISLVGTDEKSRNSYKKGGHFGKNLSILEELNKFIKIGEYIFCVDFNVSRPASERLGVGFNEREAKDINDLLVGCSLEDIKLGVRKPMIPQNRHSPLLNRYAKYSVDEEDGSMGYVQGRAGIVNERVGNWDGDFNENGYDHQFRYEEFNDYGRQSGQCGLDDNSINEKFDIIMELMKDIQKGNEIRDKEIKSLSQQVGQLAEEVAIIRRDQGKLLSDVQRISSHISSKTMRVDKDEVSTRPFSEISVVDTHSPQFVKGESEHDQEVKSFKRDVRERVRRWLDIGFDFDGSPAEVLNRIDVAHISK</sequence>
<dbReference type="SUPFAM" id="SSF81383">
    <property type="entry name" value="F-box domain"/>
    <property type="match status" value="1"/>
</dbReference>
<evidence type="ECO:0000256" key="1">
    <source>
        <dbReference type="SAM" id="MobiDB-lite"/>
    </source>
</evidence>
<organism evidence="2 3">
    <name type="scientific">Deinandra increscens subsp. villosa</name>
    <dbReference type="NCBI Taxonomy" id="3103831"/>
    <lineage>
        <taxon>Eukaryota</taxon>
        <taxon>Viridiplantae</taxon>
        <taxon>Streptophyta</taxon>
        <taxon>Embryophyta</taxon>
        <taxon>Tracheophyta</taxon>
        <taxon>Spermatophyta</taxon>
        <taxon>Magnoliopsida</taxon>
        <taxon>eudicotyledons</taxon>
        <taxon>Gunneridae</taxon>
        <taxon>Pentapetalae</taxon>
        <taxon>asterids</taxon>
        <taxon>campanulids</taxon>
        <taxon>Asterales</taxon>
        <taxon>Asteraceae</taxon>
        <taxon>Asteroideae</taxon>
        <taxon>Heliantheae alliance</taxon>
        <taxon>Madieae</taxon>
        <taxon>Madiinae</taxon>
        <taxon>Deinandra</taxon>
    </lineage>
</organism>
<name>A0AAP0C8D6_9ASTR</name>
<dbReference type="EMBL" id="JBCNJP010000773">
    <property type="protein sequence ID" value="KAK9050613.1"/>
    <property type="molecule type" value="Genomic_DNA"/>
</dbReference>
<dbReference type="InterPro" id="IPR045283">
    <property type="entry name" value="AT3G44326-like"/>
</dbReference>
<dbReference type="PANTHER" id="PTHR33736:SF18">
    <property type="entry name" value="F-BOX DOMAIN-CONTAINING PROTEIN"/>
    <property type="match status" value="1"/>
</dbReference>
<reference evidence="2 3" key="1">
    <citation type="submission" date="2024-04" db="EMBL/GenBank/DDBJ databases">
        <title>The reference genome of an endangered Asteraceae, Deinandra increscens subsp. villosa, native to the Central Coast of California.</title>
        <authorList>
            <person name="Guilliams M."/>
            <person name="Hasenstab-Lehman K."/>
            <person name="Meyer R."/>
            <person name="Mcevoy S."/>
        </authorList>
    </citation>
    <scope>NUCLEOTIDE SEQUENCE [LARGE SCALE GENOMIC DNA]</scope>
    <source>
        <tissue evidence="2">Leaf</tissue>
    </source>
</reference>
<feature type="non-terminal residue" evidence="2">
    <location>
        <position position="924"/>
    </location>
</feature>
<dbReference type="Gene3D" id="1.20.1280.50">
    <property type="match status" value="1"/>
</dbReference>
<keyword evidence="3" id="KW-1185">Reference proteome</keyword>
<evidence type="ECO:0008006" key="4">
    <source>
        <dbReference type="Google" id="ProtNLM"/>
    </source>
</evidence>
<dbReference type="AlphaFoldDB" id="A0AAP0C8D6"/>
<feature type="region of interest" description="Disordered" evidence="1">
    <location>
        <begin position="550"/>
        <end position="571"/>
    </location>
</feature>
<gene>
    <name evidence="2" type="ORF">SSX86_030417</name>
</gene>
<proteinExistence type="predicted"/>
<dbReference type="Proteomes" id="UP001408789">
    <property type="component" value="Unassembled WGS sequence"/>
</dbReference>
<protein>
    <recommendedName>
        <fullName evidence="4">F-box protein</fullName>
    </recommendedName>
</protein>
<accession>A0AAP0C8D6</accession>
<evidence type="ECO:0000313" key="2">
    <source>
        <dbReference type="EMBL" id="KAK9050613.1"/>
    </source>
</evidence>
<dbReference type="InterPro" id="IPR036047">
    <property type="entry name" value="F-box-like_dom_sf"/>
</dbReference>
<comment type="caution">
    <text evidence="2">The sequence shown here is derived from an EMBL/GenBank/DDBJ whole genome shotgun (WGS) entry which is preliminary data.</text>
</comment>